<reference evidence="5 6" key="1">
    <citation type="journal article" date="2016" name="Nat. Commun.">
        <title>Thousands of microbial genomes shed light on interconnected biogeochemical processes in an aquifer system.</title>
        <authorList>
            <person name="Anantharaman K."/>
            <person name="Brown C.T."/>
            <person name="Hug L.A."/>
            <person name="Sharon I."/>
            <person name="Castelle C.J."/>
            <person name="Probst A.J."/>
            <person name="Thomas B.C."/>
            <person name="Singh A."/>
            <person name="Wilkins M.J."/>
            <person name="Karaoz U."/>
            <person name="Brodie E.L."/>
            <person name="Williams K.H."/>
            <person name="Hubbard S.S."/>
            <person name="Banfield J.F."/>
        </authorList>
    </citation>
    <scope>NUCLEOTIDE SEQUENCE [LARGE SCALE GENOMIC DNA]</scope>
</reference>
<evidence type="ECO:0000313" key="5">
    <source>
        <dbReference type="EMBL" id="OGL96410.1"/>
    </source>
</evidence>
<evidence type="ECO:0000256" key="1">
    <source>
        <dbReference type="ARBA" id="ARBA00022801"/>
    </source>
</evidence>
<keyword evidence="2 3" id="KW-0326">Glycosidase</keyword>
<evidence type="ECO:0000256" key="2">
    <source>
        <dbReference type="ARBA" id="ARBA00023295"/>
    </source>
</evidence>
<organism evidence="5 6">
    <name type="scientific">Candidatus Uhrbacteria bacterium RIFOXYB2_FULL_45_11</name>
    <dbReference type="NCBI Taxonomy" id="1802421"/>
    <lineage>
        <taxon>Bacteria</taxon>
        <taxon>Candidatus Uhriibacteriota</taxon>
    </lineage>
</organism>
<dbReference type="GO" id="GO:0004553">
    <property type="term" value="F:hydrolase activity, hydrolyzing O-glycosyl compounds"/>
    <property type="evidence" value="ECO:0007669"/>
    <property type="project" value="InterPro"/>
</dbReference>
<gene>
    <name evidence="5" type="ORF">A2318_03365</name>
</gene>
<dbReference type="GO" id="GO:0000272">
    <property type="term" value="P:polysaccharide catabolic process"/>
    <property type="evidence" value="ECO:0007669"/>
    <property type="project" value="InterPro"/>
</dbReference>
<dbReference type="SUPFAM" id="SSF51445">
    <property type="entry name" value="(Trans)glycosidases"/>
    <property type="match status" value="1"/>
</dbReference>
<comment type="caution">
    <text evidence="5">The sequence shown here is derived from an EMBL/GenBank/DDBJ whole genome shotgun (WGS) entry which is preliminary data.</text>
</comment>
<dbReference type="EMBL" id="MGFD01000068">
    <property type="protein sequence ID" value="OGL96410.1"/>
    <property type="molecule type" value="Genomic_DNA"/>
</dbReference>
<dbReference type="InterPro" id="IPR001547">
    <property type="entry name" value="Glyco_hydro_5"/>
</dbReference>
<dbReference type="PROSITE" id="PS51257">
    <property type="entry name" value="PROKAR_LIPOPROTEIN"/>
    <property type="match status" value="1"/>
</dbReference>
<name>A0A1F7W0W9_9BACT</name>
<proteinExistence type="inferred from homology"/>
<keyword evidence="1 3" id="KW-0378">Hydrolase</keyword>
<evidence type="ECO:0000259" key="4">
    <source>
        <dbReference type="Pfam" id="PF00150"/>
    </source>
</evidence>
<dbReference type="InterPro" id="IPR051923">
    <property type="entry name" value="Glycosyl_Hydrolase_39"/>
</dbReference>
<evidence type="ECO:0000313" key="6">
    <source>
        <dbReference type="Proteomes" id="UP000177331"/>
    </source>
</evidence>
<dbReference type="Proteomes" id="UP000177331">
    <property type="component" value="Unassembled WGS sequence"/>
</dbReference>
<dbReference type="PANTHER" id="PTHR12631">
    <property type="entry name" value="ALPHA-L-IDURONIDASE"/>
    <property type="match status" value="1"/>
</dbReference>
<protein>
    <recommendedName>
        <fullName evidence="4">Glycoside hydrolase family 5 domain-containing protein</fullName>
    </recommendedName>
</protein>
<dbReference type="AlphaFoldDB" id="A0A1F7W0W9"/>
<comment type="similarity">
    <text evidence="3">Belongs to the glycosyl hydrolase 5 (cellulase A) family.</text>
</comment>
<evidence type="ECO:0000256" key="3">
    <source>
        <dbReference type="RuleBase" id="RU361153"/>
    </source>
</evidence>
<dbReference type="Pfam" id="PF00150">
    <property type="entry name" value="Cellulase"/>
    <property type="match status" value="1"/>
</dbReference>
<sequence length="331" mass="38627">MFLKTRTSRILLLAVAILACGFLFVCASIWLREPAPKSVRYGVTYSTVYAWHLGLDVMQSYKDLIEDLGVRIVRLPVYWPDVEPDQGKYVWNQLDELVRYSESRQVELTLVVGRKVPRWPECFIPSWAQKLSKNDQEQAVKDMIETVVRRYRSSPAIVRWQIENEPFLPFGVCEQISKNDLQTEIALVRSLDTRPIQVTASGEMNPWGMISTMGDVLGISVYRETWNAVFGYFTYPLSPLFYRVRSWPIRWSGKEILVSELQAEPWFSEDLNARPVTYWYEVFTAEDFVKNINFVNEIGVSEVDLWGAEWWMYAKQHGEPRLWNEAAKLFP</sequence>
<dbReference type="InterPro" id="IPR017853">
    <property type="entry name" value="GH"/>
</dbReference>
<accession>A0A1F7W0W9</accession>
<dbReference type="STRING" id="1802421.A2318_03365"/>
<dbReference type="Gene3D" id="3.20.20.80">
    <property type="entry name" value="Glycosidases"/>
    <property type="match status" value="1"/>
</dbReference>
<feature type="domain" description="Glycoside hydrolase family 5" evidence="4">
    <location>
        <begin position="57"/>
        <end position="168"/>
    </location>
</feature>
<dbReference type="PANTHER" id="PTHR12631:SF10">
    <property type="entry name" value="BETA-XYLOSIDASE-LIKE PROTEIN-RELATED"/>
    <property type="match status" value="1"/>
</dbReference>